<gene>
    <name evidence="1" type="ORF">FPSE_00741</name>
</gene>
<dbReference type="RefSeq" id="XP_009252136.1">
    <property type="nucleotide sequence ID" value="XM_009253861.1"/>
</dbReference>
<dbReference type="eggNOG" id="ENOG502SXKU">
    <property type="taxonomic scope" value="Eukaryota"/>
</dbReference>
<dbReference type="Proteomes" id="UP000007978">
    <property type="component" value="Chromosome 1"/>
</dbReference>
<accession>K3W3C1</accession>
<dbReference type="InterPro" id="IPR011008">
    <property type="entry name" value="Dimeric_a/b-barrel"/>
</dbReference>
<proteinExistence type="predicted"/>
<reference evidence="1 2" key="1">
    <citation type="journal article" date="2012" name="PLoS Pathog.">
        <title>Comparative pathogenomics reveals horizontally acquired novel virulence genes in fungi infecting cereal hosts.</title>
        <authorList>
            <person name="Gardiner D.M."/>
            <person name="McDonald M.C."/>
            <person name="Covarelli L."/>
            <person name="Solomon P.S."/>
            <person name="Rusu A.G."/>
            <person name="Marshall M."/>
            <person name="Kazan K."/>
            <person name="Chakraborty S."/>
            <person name="McDonald B.A."/>
            <person name="Manners J.M."/>
        </authorList>
    </citation>
    <scope>NUCLEOTIDE SEQUENCE [LARGE SCALE GENOMIC DNA]</scope>
    <source>
        <strain evidence="1 2">CS3096</strain>
    </source>
</reference>
<evidence type="ECO:0000313" key="2">
    <source>
        <dbReference type="Proteomes" id="UP000007978"/>
    </source>
</evidence>
<sequence length="99" mass="11002">MAQVYILYPSDVPFDLDYYVKVHMPMVSSLWGPFGLLGWEAITFPSGSPYQVQTVLSWKNLDQFSAASKGEAADKLFDDIQYFTTAKALILKGKVVASS</sequence>
<comment type="caution">
    <text evidence="1">The sequence shown here is derived from an EMBL/GenBank/DDBJ whole genome shotgun (WGS) entry which is preliminary data.</text>
</comment>
<dbReference type="OrthoDB" id="4892971at2759"/>
<dbReference type="HOGENOM" id="CLU_115019_1_2_1"/>
<protein>
    <recommendedName>
        <fullName evidence="3">EthD domain-containing protein</fullName>
    </recommendedName>
</protein>
<evidence type="ECO:0000313" key="1">
    <source>
        <dbReference type="EMBL" id="EKJ79140.1"/>
    </source>
</evidence>
<evidence type="ECO:0008006" key="3">
    <source>
        <dbReference type="Google" id="ProtNLM"/>
    </source>
</evidence>
<dbReference type="EMBL" id="AFNW01000014">
    <property type="protein sequence ID" value="EKJ79140.1"/>
    <property type="molecule type" value="Genomic_DNA"/>
</dbReference>
<name>K3W3C1_FUSPC</name>
<dbReference type="KEGG" id="fpu:FPSE_00741"/>
<organism evidence="1 2">
    <name type="scientific">Fusarium pseudograminearum (strain CS3096)</name>
    <name type="common">Wheat and barley crown-rot fungus</name>
    <dbReference type="NCBI Taxonomy" id="1028729"/>
    <lineage>
        <taxon>Eukaryota</taxon>
        <taxon>Fungi</taxon>
        <taxon>Dikarya</taxon>
        <taxon>Ascomycota</taxon>
        <taxon>Pezizomycotina</taxon>
        <taxon>Sordariomycetes</taxon>
        <taxon>Hypocreomycetidae</taxon>
        <taxon>Hypocreales</taxon>
        <taxon>Nectriaceae</taxon>
        <taxon>Fusarium</taxon>
    </lineage>
</organism>
<dbReference type="PANTHER" id="PTHR40260">
    <property type="entry name" value="BLR8190 PROTEIN"/>
    <property type="match status" value="1"/>
</dbReference>
<keyword evidence="2" id="KW-1185">Reference proteome</keyword>
<dbReference type="PANTHER" id="PTHR40260:SF2">
    <property type="entry name" value="BLR8190 PROTEIN"/>
    <property type="match status" value="1"/>
</dbReference>
<dbReference type="SUPFAM" id="SSF54909">
    <property type="entry name" value="Dimeric alpha+beta barrel"/>
    <property type="match status" value="1"/>
</dbReference>
<dbReference type="GeneID" id="20359361"/>
<dbReference type="Gene3D" id="3.30.70.100">
    <property type="match status" value="1"/>
</dbReference>
<dbReference type="AlphaFoldDB" id="K3W3C1"/>